<keyword evidence="7 9" id="KW-1133">Transmembrane helix</keyword>
<dbReference type="InterPro" id="IPR036640">
    <property type="entry name" value="ABC1_TM_sf"/>
</dbReference>
<dbReference type="PROSITE" id="PS50929">
    <property type="entry name" value="ABC_TM1F"/>
    <property type="match status" value="1"/>
</dbReference>
<evidence type="ECO:0000256" key="8">
    <source>
        <dbReference type="ARBA" id="ARBA00023136"/>
    </source>
</evidence>
<dbReference type="InterPro" id="IPR003439">
    <property type="entry name" value="ABC_transporter-like_ATP-bd"/>
</dbReference>
<comment type="caution">
    <text evidence="13">The sequence shown here is derived from an EMBL/GenBank/DDBJ whole genome shotgun (WGS) entry which is preliminary data.</text>
</comment>
<keyword evidence="6" id="KW-0067">ATP-binding</keyword>
<protein>
    <submittedName>
        <fullName evidence="13">ABC multidrug transporter</fullName>
    </submittedName>
</protein>
<dbReference type="PROSITE" id="PS00211">
    <property type="entry name" value="ABC_TRANSPORTER_1"/>
    <property type="match status" value="1"/>
</dbReference>
<feature type="transmembrane region" description="Helical" evidence="9">
    <location>
        <begin position="587"/>
        <end position="605"/>
    </location>
</feature>
<evidence type="ECO:0000313" key="14">
    <source>
        <dbReference type="Proteomes" id="UP001163105"/>
    </source>
</evidence>
<evidence type="ECO:0000313" key="13">
    <source>
        <dbReference type="EMBL" id="KAJ6439348.1"/>
    </source>
</evidence>
<keyword evidence="2" id="KW-0813">Transport</keyword>
<feature type="domain" description="ABC transporter" evidence="11">
    <location>
        <begin position="72"/>
        <end position="306"/>
    </location>
</feature>
<dbReference type="EMBL" id="JAQHRD010000006">
    <property type="protein sequence ID" value="KAJ6439348.1"/>
    <property type="molecule type" value="Genomic_DNA"/>
</dbReference>
<dbReference type="Proteomes" id="UP001163105">
    <property type="component" value="Unassembled WGS sequence"/>
</dbReference>
<dbReference type="SMART" id="SM00382">
    <property type="entry name" value="AAA"/>
    <property type="match status" value="2"/>
</dbReference>
<accession>A0AB34FIQ4</accession>
<feature type="transmembrane region" description="Helical" evidence="9">
    <location>
        <begin position="555"/>
        <end position="575"/>
    </location>
</feature>
<keyword evidence="4 9" id="KW-0812">Transmembrane</keyword>
<reference evidence="13" key="1">
    <citation type="submission" date="2023-01" db="EMBL/GenBank/DDBJ databases">
        <title>The growth and conidiation of Purpureocillium lavendulum are regulated by nitrogen source and histone H3K14 acetylation.</title>
        <authorList>
            <person name="Tang P."/>
            <person name="Han J."/>
            <person name="Zhang C."/>
            <person name="Tang P."/>
            <person name="Qi F."/>
            <person name="Zhang K."/>
            <person name="Liang L."/>
        </authorList>
    </citation>
    <scope>NUCLEOTIDE SEQUENCE</scope>
    <source>
        <strain evidence="13">YMF1.00683</strain>
    </source>
</reference>
<dbReference type="GO" id="GO:0016887">
    <property type="term" value="F:ATP hydrolysis activity"/>
    <property type="evidence" value="ECO:0007669"/>
    <property type="project" value="InterPro"/>
</dbReference>
<keyword evidence="8 9" id="KW-0472">Membrane</keyword>
<evidence type="ECO:0000256" key="3">
    <source>
        <dbReference type="ARBA" id="ARBA00022475"/>
    </source>
</evidence>
<feature type="domain" description="ABC transporter" evidence="11">
    <location>
        <begin position="650"/>
        <end position="910"/>
    </location>
</feature>
<dbReference type="PROSITE" id="PS50893">
    <property type="entry name" value="ABC_TRANSPORTER_2"/>
    <property type="match status" value="2"/>
</dbReference>
<feature type="transmembrane region" description="Helical" evidence="9">
    <location>
        <begin position="349"/>
        <end position="372"/>
    </location>
</feature>
<dbReference type="Gene3D" id="3.40.50.300">
    <property type="entry name" value="P-loop containing nucleotide triphosphate hydrolases"/>
    <property type="match status" value="2"/>
</dbReference>
<dbReference type="InterPro" id="IPR027417">
    <property type="entry name" value="P-loop_NTPase"/>
</dbReference>
<dbReference type="InterPro" id="IPR011527">
    <property type="entry name" value="ABC1_TM_dom"/>
</dbReference>
<evidence type="ECO:0000259" key="12">
    <source>
        <dbReference type="PROSITE" id="PS50929"/>
    </source>
</evidence>
<dbReference type="InterPro" id="IPR017871">
    <property type="entry name" value="ABC_transporter-like_CS"/>
</dbReference>
<dbReference type="Pfam" id="PF00005">
    <property type="entry name" value="ABC_tran"/>
    <property type="match status" value="2"/>
</dbReference>
<feature type="chain" id="PRO_5044326581" evidence="10">
    <location>
        <begin position="27"/>
        <end position="911"/>
    </location>
</feature>
<dbReference type="SUPFAM" id="SSF52540">
    <property type="entry name" value="P-loop containing nucleoside triphosphate hydrolases"/>
    <property type="match status" value="2"/>
</dbReference>
<dbReference type="AlphaFoldDB" id="A0AB34FIQ4"/>
<comment type="subcellular location">
    <subcellularLocation>
        <location evidence="1">Cell membrane</location>
        <topology evidence="1">Multi-pass membrane protein</topology>
    </subcellularLocation>
</comment>
<name>A0AB34FIQ4_9HYPO</name>
<keyword evidence="3" id="KW-1003">Cell membrane</keyword>
<dbReference type="CDD" id="cd18580">
    <property type="entry name" value="ABC_6TM_ABCC_D2"/>
    <property type="match status" value="1"/>
</dbReference>
<sequence>MFANALGIFAPVITIVLFAVIAEVQGSPLDEVTAFTTVATLAIVTHPANMIMTIIPNAVAAFASFDRIQEYLLEEPLADQRQVSESEAPGTQTSDYQPGIVLTDMTVSKPASMDAILRDVTLSMEKGTVTIMSGEITVCSKRIGYCDQTVWLPPGTIKEIVCSFETNVDEQRYKRAITSCCLDQDLASLPARDETQVGSQGMNLSGGQRQRLALARLLYSRCDIAILDDPFTALDGTTETSVVENVLGERGWLRQEKTTVFLISNSAQHFHLADQVALLDGGKLQCVGSCQDLKTHFTEIRKFTFGADREKSGAERRRQTPQEQAKILKNHDAELDLHRKTGDLSLYRYYGKAAGAVSVLLVVGCTASYSVLITVPHYWIKWWTGSGPGQLAYYAGGYVLLAVIAWASTSGTMCAPLSFFSTKETGVIINRFGQDIDLVDKHLPFAFMTLCNQVFKLTAQILVLVKVQGLLLVSFPVCAVAVVIIQRFYMQTSRQLRVMELESQSALFTSFLETVRLKIQRRRYSNMASDMNYRNSQSLDKSLRPLYLLLCLQRWLNLVLDLTMSAIAVGVIGLAVRRSSSMSGADVGVALNVILVANSTLVALVRSWTSLEMSLGAIARIRQIDLHTPREDLAGEDTVPDAAWPSKGEISFEDVTAYYGSNHVVVRGVDLRIRSGQKVVLCGRTGSGKSTLLTALLRLTDYTGSITVDGRDISRIPKSVVRQRCFITVPQDPFMIPEATLAFNLDPSSLASEQVLHDALAKVGLWRHLSGEGDGSESNPLDRKLSSLPSLSAGGSQLLAMARAMVQKHCARAGAFFVDREDVHTAKPILLLDEATSSLDPTTEATIYNLIESEFVDAGHTVIMVSHRLSSLSGRMRDGKDIVALLEQGRLTKVGSYEDMAEYVNAAEELS</sequence>
<evidence type="ECO:0000256" key="5">
    <source>
        <dbReference type="ARBA" id="ARBA00022741"/>
    </source>
</evidence>
<dbReference type="GO" id="GO:0140359">
    <property type="term" value="F:ABC-type transporter activity"/>
    <property type="evidence" value="ECO:0007669"/>
    <property type="project" value="InterPro"/>
</dbReference>
<feature type="transmembrane region" description="Helical" evidence="9">
    <location>
        <begin position="38"/>
        <end position="63"/>
    </location>
</feature>
<dbReference type="InterPro" id="IPR003593">
    <property type="entry name" value="AAA+_ATPase"/>
</dbReference>
<feature type="domain" description="ABC transmembrane type-1" evidence="12">
    <location>
        <begin position="415"/>
        <end position="613"/>
    </location>
</feature>
<gene>
    <name evidence="13" type="primary">ABCC1</name>
    <name evidence="13" type="ORF">O9K51_07233</name>
</gene>
<dbReference type="Pfam" id="PF00664">
    <property type="entry name" value="ABC_membrane"/>
    <property type="match status" value="1"/>
</dbReference>
<dbReference type="Gene3D" id="1.20.1560.10">
    <property type="entry name" value="ABC transporter type 1, transmembrane domain"/>
    <property type="match status" value="2"/>
</dbReference>
<keyword evidence="14" id="KW-1185">Reference proteome</keyword>
<dbReference type="InterPro" id="IPR050173">
    <property type="entry name" value="ABC_transporter_C-like"/>
</dbReference>
<evidence type="ECO:0000256" key="10">
    <source>
        <dbReference type="SAM" id="SignalP"/>
    </source>
</evidence>
<evidence type="ECO:0000256" key="9">
    <source>
        <dbReference type="SAM" id="Phobius"/>
    </source>
</evidence>
<organism evidence="13 14">
    <name type="scientific">Purpureocillium lavendulum</name>
    <dbReference type="NCBI Taxonomy" id="1247861"/>
    <lineage>
        <taxon>Eukaryota</taxon>
        <taxon>Fungi</taxon>
        <taxon>Dikarya</taxon>
        <taxon>Ascomycota</taxon>
        <taxon>Pezizomycotina</taxon>
        <taxon>Sordariomycetes</taxon>
        <taxon>Hypocreomycetidae</taxon>
        <taxon>Hypocreales</taxon>
        <taxon>Ophiocordycipitaceae</taxon>
        <taxon>Purpureocillium</taxon>
    </lineage>
</organism>
<keyword evidence="10" id="KW-0732">Signal</keyword>
<evidence type="ECO:0000256" key="7">
    <source>
        <dbReference type="ARBA" id="ARBA00022989"/>
    </source>
</evidence>
<evidence type="ECO:0000256" key="2">
    <source>
        <dbReference type="ARBA" id="ARBA00022448"/>
    </source>
</evidence>
<evidence type="ECO:0000256" key="1">
    <source>
        <dbReference type="ARBA" id="ARBA00004651"/>
    </source>
</evidence>
<dbReference type="PANTHER" id="PTHR24223:SF345">
    <property type="entry name" value="ABC MULTIDRUG TRANSPORTER (EUROFUNG)"/>
    <property type="match status" value="1"/>
</dbReference>
<feature type="transmembrane region" description="Helical" evidence="9">
    <location>
        <begin position="469"/>
        <end position="489"/>
    </location>
</feature>
<evidence type="ECO:0000256" key="4">
    <source>
        <dbReference type="ARBA" id="ARBA00022692"/>
    </source>
</evidence>
<keyword evidence="5" id="KW-0547">Nucleotide-binding</keyword>
<evidence type="ECO:0000256" key="6">
    <source>
        <dbReference type="ARBA" id="ARBA00022840"/>
    </source>
</evidence>
<feature type="transmembrane region" description="Helical" evidence="9">
    <location>
        <begin position="392"/>
        <end position="422"/>
    </location>
</feature>
<evidence type="ECO:0000259" key="11">
    <source>
        <dbReference type="PROSITE" id="PS50893"/>
    </source>
</evidence>
<dbReference type="InterPro" id="IPR044726">
    <property type="entry name" value="ABCC_6TM_D2"/>
</dbReference>
<dbReference type="PANTHER" id="PTHR24223">
    <property type="entry name" value="ATP-BINDING CASSETTE SUB-FAMILY C"/>
    <property type="match status" value="1"/>
</dbReference>
<feature type="signal peptide" evidence="10">
    <location>
        <begin position="1"/>
        <end position="26"/>
    </location>
</feature>
<dbReference type="GO" id="GO:0005886">
    <property type="term" value="C:plasma membrane"/>
    <property type="evidence" value="ECO:0007669"/>
    <property type="project" value="UniProtKB-SubCell"/>
</dbReference>
<dbReference type="SUPFAM" id="SSF90123">
    <property type="entry name" value="ABC transporter transmembrane region"/>
    <property type="match status" value="1"/>
</dbReference>
<dbReference type="GO" id="GO:0005524">
    <property type="term" value="F:ATP binding"/>
    <property type="evidence" value="ECO:0007669"/>
    <property type="project" value="UniProtKB-KW"/>
</dbReference>
<proteinExistence type="predicted"/>